<name>A0ABD3TYS0_SINWO</name>
<evidence type="ECO:0000313" key="1">
    <source>
        <dbReference type="EMBL" id="KAL3842271.1"/>
    </source>
</evidence>
<dbReference type="EMBL" id="JBJQND010000017">
    <property type="protein sequence ID" value="KAL3842271.1"/>
    <property type="molecule type" value="Genomic_DNA"/>
</dbReference>
<keyword evidence="2" id="KW-1185">Reference proteome</keyword>
<proteinExistence type="predicted"/>
<accession>A0ABD3TYS0</accession>
<organism evidence="1 2">
    <name type="scientific">Sinanodonta woodiana</name>
    <name type="common">Chinese pond mussel</name>
    <name type="synonym">Anodonta woodiana</name>
    <dbReference type="NCBI Taxonomy" id="1069815"/>
    <lineage>
        <taxon>Eukaryota</taxon>
        <taxon>Metazoa</taxon>
        <taxon>Spiralia</taxon>
        <taxon>Lophotrochozoa</taxon>
        <taxon>Mollusca</taxon>
        <taxon>Bivalvia</taxon>
        <taxon>Autobranchia</taxon>
        <taxon>Heteroconchia</taxon>
        <taxon>Palaeoheterodonta</taxon>
        <taxon>Unionida</taxon>
        <taxon>Unionoidea</taxon>
        <taxon>Unionidae</taxon>
        <taxon>Unioninae</taxon>
        <taxon>Sinanodonta</taxon>
    </lineage>
</organism>
<dbReference type="AlphaFoldDB" id="A0ABD3TYS0"/>
<sequence length="95" mass="10503">MNAATLLHQLTQSVTSLRAPVANTLTLGGSPIDGHLVDHLDQLVGQLNQISYRLPTTSNNLTTLIVSNVDNDDQKRVMATLKVITYFLEYLLRNL</sequence>
<evidence type="ECO:0000313" key="2">
    <source>
        <dbReference type="Proteomes" id="UP001634394"/>
    </source>
</evidence>
<comment type="caution">
    <text evidence="1">The sequence shown here is derived from an EMBL/GenBank/DDBJ whole genome shotgun (WGS) entry which is preliminary data.</text>
</comment>
<dbReference type="Proteomes" id="UP001634394">
    <property type="component" value="Unassembled WGS sequence"/>
</dbReference>
<protein>
    <submittedName>
        <fullName evidence="1">Uncharacterized protein</fullName>
    </submittedName>
</protein>
<gene>
    <name evidence="1" type="ORF">ACJMK2_020303</name>
</gene>
<reference evidence="1 2" key="1">
    <citation type="submission" date="2024-11" db="EMBL/GenBank/DDBJ databases">
        <title>Chromosome-level genome assembly of the freshwater bivalve Anodonta woodiana.</title>
        <authorList>
            <person name="Chen X."/>
        </authorList>
    </citation>
    <scope>NUCLEOTIDE SEQUENCE [LARGE SCALE GENOMIC DNA]</scope>
    <source>
        <strain evidence="1">MN2024</strain>
        <tissue evidence="1">Gills</tissue>
    </source>
</reference>